<evidence type="ECO:0000313" key="6">
    <source>
        <dbReference type="EMBL" id="GAA2711386.1"/>
    </source>
</evidence>
<accession>A0ABP6G2L6</accession>
<dbReference type="InterPro" id="IPR023772">
    <property type="entry name" value="DNA-bd_HTH_TetR-type_CS"/>
</dbReference>
<dbReference type="PRINTS" id="PR00455">
    <property type="entry name" value="HTHTETR"/>
</dbReference>
<feature type="DNA-binding region" description="H-T-H motif" evidence="4">
    <location>
        <begin position="31"/>
        <end position="50"/>
    </location>
</feature>
<evidence type="ECO:0000256" key="2">
    <source>
        <dbReference type="ARBA" id="ARBA00023125"/>
    </source>
</evidence>
<dbReference type="PROSITE" id="PS01081">
    <property type="entry name" value="HTH_TETR_1"/>
    <property type="match status" value="1"/>
</dbReference>
<comment type="caution">
    <text evidence="6">The sequence shown here is derived from an EMBL/GenBank/DDBJ whole genome shotgun (WGS) entry which is preliminary data.</text>
</comment>
<dbReference type="RefSeq" id="WP_344433814.1">
    <property type="nucleotide sequence ID" value="NZ_BAAASL010000004.1"/>
</dbReference>
<reference evidence="7" key="1">
    <citation type="journal article" date="2019" name="Int. J. Syst. Evol. Microbiol.">
        <title>The Global Catalogue of Microorganisms (GCM) 10K type strain sequencing project: providing services to taxonomists for standard genome sequencing and annotation.</title>
        <authorList>
            <consortium name="The Broad Institute Genomics Platform"/>
            <consortium name="The Broad Institute Genome Sequencing Center for Infectious Disease"/>
            <person name="Wu L."/>
            <person name="Ma J."/>
        </authorList>
    </citation>
    <scope>NUCLEOTIDE SEQUENCE [LARGE SCALE GENOMIC DNA]</scope>
    <source>
        <strain evidence="7">JCM 4542</strain>
    </source>
</reference>
<protein>
    <submittedName>
        <fullName evidence="6">ScbR family autoregulator-binding transcription factor</fullName>
    </submittedName>
</protein>
<dbReference type="Proteomes" id="UP001500886">
    <property type="component" value="Unassembled WGS sequence"/>
</dbReference>
<keyword evidence="3" id="KW-0804">Transcription</keyword>
<dbReference type="PANTHER" id="PTHR47506:SF6">
    <property type="entry name" value="HTH-TYPE TRANSCRIPTIONAL REPRESSOR NEMR"/>
    <property type="match status" value="1"/>
</dbReference>
<feature type="domain" description="HTH tetR-type" evidence="5">
    <location>
        <begin position="8"/>
        <end position="68"/>
    </location>
</feature>
<dbReference type="InterPro" id="IPR001647">
    <property type="entry name" value="HTH_TetR"/>
</dbReference>
<sequence>MPRQERAIQTRRIILETAAEMFDQLGYDATTIGGLIDRTRLTRGGLYFHFTSKEELARAVLDEAVTMEGLAPQTFKLQEWVDLALLLAHRLPREPLLSASIRLSVDVKARGMFGTRWPDWIAVGQDLLTAARERGELLVHVDPQETARMFVAAWTGIQLVTETLPDGDLSTEVSGFLRLTLPNIARPGVLAKLDTSPTRAAHLLAPEAGSPATGRP</sequence>
<dbReference type="PANTHER" id="PTHR47506">
    <property type="entry name" value="TRANSCRIPTIONAL REGULATORY PROTEIN"/>
    <property type="match status" value="1"/>
</dbReference>
<dbReference type="SUPFAM" id="SSF46689">
    <property type="entry name" value="Homeodomain-like"/>
    <property type="match status" value="1"/>
</dbReference>
<proteinExistence type="predicted"/>
<name>A0ABP6G2L6_9ACTN</name>
<dbReference type="Pfam" id="PF00440">
    <property type="entry name" value="TetR_N"/>
    <property type="match status" value="1"/>
</dbReference>
<dbReference type="Gene3D" id="1.10.357.10">
    <property type="entry name" value="Tetracycline Repressor, domain 2"/>
    <property type="match status" value="1"/>
</dbReference>
<evidence type="ECO:0000259" key="5">
    <source>
        <dbReference type="PROSITE" id="PS50977"/>
    </source>
</evidence>
<gene>
    <name evidence="6" type="ORF">GCM10010315_13130</name>
</gene>
<dbReference type="NCBIfam" id="NF041196">
    <property type="entry name" value="ScbR_bind_reg"/>
    <property type="match status" value="1"/>
</dbReference>
<evidence type="ECO:0000256" key="1">
    <source>
        <dbReference type="ARBA" id="ARBA00023015"/>
    </source>
</evidence>
<keyword evidence="1" id="KW-0805">Transcription regulation</keyword>
<dbReference type="InterPro" id="IPR036271">
    <property type="entry name" value="Tet_transcr_reg_TetR-rel_C_sf"/>
</dbReference>
<dbReference type="PROSITE" id="PS50977">
    <property type="entry name" value="HTH_TETR_2"/>
    <property type="match status" value="1"/>
</dbReference>
<evidence type="ECO:0000256" key="4">
    <source>
        <dbReference type="PROSITE-ProRule" id="PRU00335"/>
    </source>
</evidence>
<dbReference type="InterPro" id="IPR009057">
    <property type="entry name" value="Homeodomain-like_sf"/>
</dbReference>
<dbReference type="EMBL" id="BAAASL010000004">
    <property type="protein sequence ID" value="GAA2711386.1"/>
    <property type="molecule type" value="Genomic_DNA"/>
</dbReference>
<keyword evidence="2 4" id="KW-0238">DNA-binding</keyword>
<evidence type="ECO:0000313" key="7">
    <source>
        <dbReference type="Proteomes" id="UP001500886"/>
    </source>
</evidence>
<evidence type="ECO:0000256" key="3">
    <source>
        <dbReference type="ARBA" id="ARBA00023163"/>
    </source>
</evidence>
<dbReference type="SUPFAM" id="SSF48498">
    <property type="entry name" value="Tetracyclin repressor-like, C-terminal domain"/>
    <property type="match status" value="1"/>
</dbReference>
<dbReference type="InterPro" id="IPR047923">
    <property type="entry name" value="ArpA-like"/>
</dbReference>
<keyword evidence="7" id="KW-1185">Reference proteome</keyword>
<organism evidence="6 7">
    <name type="scientific">Streptomyces luteosporeus</name>
    <dbReference type="NCBI Taxonomy" id="173856"/>
    <lineage>
        <taxon>Bacteria</taxon>
        <taxon>Bacillati</taxon>
        <taxon>Actinomycetota</taxon>
        <taxon>Actinomycetes</taxon>
        <taxon>Kitasatosporales</taxon>
        <taxon>Streptomycetaceae</taxon>
        <taxon>Streptomyces</taxon>
    </lineage>
</organism>